<dbReference type="PANTHER" id="PTHR11405">
    <property type="entry name" value="CARBAMOYLTRANSFERASE FAMILY MEMBER"/>
    <property type="match status" value="1"/>
</dbReference>
<dbReference type="GO" id="GO:0005951">
    <property type="term" value="C:carbamoyl-phosphate synthase complex"/>
    <property type="evidence" value="ECO:0007669"/>
    <property type="project" value="TreeGrafter"/>
</dbReference>
<dbReference type="FunFam" id="3.30.470.20:FF:000001">
    <property type="entry name" value="Carbamoyl-phosphate synthase large chain"/>
    <property type="match status" value="1"/>
</dbReference>
<dbReference type="Pfam" id="PF02787">
    <property type="entry name" value="CPSase_L_D3"/>
    <property type="match status" value="1"/>
</dbReference>
<dbReference type="SUPFAM" id="SSF52021">
    <property type="entry name" value="Carbamoyl phosphate synthetase, small subunit N-terminal domain"/>
    <property type="match status" value="1"/>
</dbReference>
<evidence type="ECO:0000256" key="12">
    <source>
        <dbReference type="ARBA" id="ARBA00022801"/>
    </source>
</evidence>
<dbReference type="CDD" id="cd01423">
    <property type="entry name" value="MGS_CPS_I_III"/>
    <property type="match status" value="1"/>
</dbReference>
<dbReference type="PRINTS" id="PR00098">
    <property type="entry name" value="CPSASE"/>
</dbReference>
<feature type="domain" description="MGS-like" evidence="29">
    <location>
        <begin position="1365"/>
        <end position="1516"/>
    </location>
</feature>
<dbReference type="eggNOG" id="KOG0370">
    <property type="taxonomic scope" value="Eukaryota"/>
</dbReference>
<dbReference type="InterPro" id="IPR036480">
    <property type="entry name" value="CarbP_synth_ssu_N_sf"/>
</dbReference>
<dbReference type="InterPro" id="IPR036901">
    <property type="entry name" value="Asp/Orn_carbamoylTrfase_sf"/>
</dbReference>
<keyword evidence="7" id="KW-0597">Phosphoprotein</keyword>
<dbReference type="Pfam" id="PF00117">
    <property type="entry name" value="GATase"/>
    <property type="match status" value="1"/>
</dbReference>
<evidence type="ECO:0000256" key="27">
    <source>
        <dbReference type="PROSITE-ProRule" id="PRU00409"/>
    </source>
</evidence>
<dbReference type="Gene3D" id="3.50.30.20">
    <property type="entry name" value="Carbamoyl-phosphate synthase small subunit, N-terminal domain"/>
    <property type="match status" value="1"/>
</dbReference>
<evidence type="ECO:0000256" key="17">
    <source>
        <dbReference type="ARBA" id="ARBA00043979"/>
    </source>
</evidence>
<keyword evidence="11 27" id="KW-0547">Nucleotide-binding</keyword>
<dbReference type="NCBIfam" id="NF009475">
    <property type="entry name" value="PRK12838.1"/>
    <property type="match status" value="1"/>
</dbReference>
<dbReference type="GO" id="GO:0006207">
    <property type="term" value="P:'de novo' pyrimidine nucleobase biosynthetic process"/>
    <property type="evidence" value="ECO:0007669"/>
    <property type="project" value="InterPro"/>
</dbReference>
<dbReference type="InterPro" id="IPR006132">
    <property type="entry name" value="Asp/Orn_carbamoyltranf_P-bd"/>
</dbReference>
<dbReference type="HAMAP" id="MF_01209">
    <property type="entry name" value="CPSase_S_chain"/>
    <property type="match status" value="1"/>
</dbReference>
<dbReference type="InterPro" id="IPR058047">
    <property type="entry name" value="CPSase_preATP-grasp"/>
</dbReference>
<dbReference type="InterPro" id="IPR016185">
    <property type="entry name" value="PreATP-grasp_dom_sf"/>
</dbReference>
<dbReference type="GO" id="GO:0016597">
    <property type="term" value="F:amino acid binding"/>
    <property type="evidence" value="ECO:0007669"/>
    <property type="project" value="InterPro"/>
</dbReference>
<dbReference type="PRINTS" id="PR00099">
    <property type="entry name" value="CPSGATASE"/>
</dbReference>
<evidence type="ECO:0000256" key="2">
    <source>
        <dbReference type="ARBA" id="ARBA00004812"/>
    </source>
</evidence>
<dbReference type="Pfam" id="PF25596">
    <property type="entry name" value="CPSase_L_D1"/>
    <property type="match status" value="2"/>
</dbReference>
<evidence type="ECO:0000256" key="24">
    <source>
        <dbReference type="ARBA" id="ARBA00049534"/>
    </source>
</evidence>
<comment type="catalytic activity">
    <reaction evidence="24">
        <text>L-glutamine + H2O = L-glutamate + NH4(+)</text>
        <dbReference type="Rhea" id="RHEA:15889"/>
        <dbReference type="ChEBI" id="CHEBI:15377"/>
        <dbReference type="ChEBI" id="CHEBI:28938"/>
        <dbReference type="ChEBI" id="CHEBI:29985"/>
        <dbReference type="ChEBI" id="CHEBI:58359"/>
        <dbReference type="EC" id="3.5.1.2"/>
    </reaction>
</comment>
<dbReference type="PROSITE" id="PS51855">
    <property type="entry name" value="MGS"/>
    <property type="match status" value="1"/>
</dbReference>
<evidence type="ECO:0000256" key="22">
    <source>
        <dbReference type="ARBA" id="ARBA00048816"/>
    </source>
</evidence>
<dbReference type="HOGENOM" id="CLU_000513_2_1_1"/>
<evidence type="ECO:0000256" key="10">
    <source>
        <dbReference type="ARBA" id="ARBA00022737"/>
    </source>
</evidence>
<evidence type="ECO:0000313" key="31">
    <source>
        <dbReference type="EMBL" id="CAX40219.1"/>
    </source>
</evidence>
<dbReference type="GO" id="GO:0005524">
    <property type="term" value="F:ATP binding"/>
    <property type="evidence" value="ECO:0007669"/>
    <property type="project" value="UniProtKB-UniRule"/>
</dbReference>
<evidence type="ECO:0000259" key="28">
    <source>
        <dbReference type="PROSITE" id="PS50975"/>
    </source>
</evidence>
<dbReference type="Gene3D" id="3.40.50.20">
    <property type="match status" value="2"/>
</dbReference>
<dbReference type="EC" id="6.3.5.5" evidence="4"/>
<dbReference type="PROSITE" id="PS51273">
    <property type="entry name" value="GATASE_TYPE_1"/>
    <property type="match status" value="1"/>
</dbReference>
<dbReference type="RefSeq" id="XP_002422215.1">
    <property type="nucleotide sequence ID" value="XM_002422170.1"/>
</dbReference>
<dbReference type="GO" id="GO:0044205">
    <property type="term" value="P:'de novo' UMP biosynthetic process"/>
    <property type="evidence" value="ECO:0007669"/>
    <property type="project" value="UniProtKB-UniPathway"/>
</dbReference>
<comment type="pathway">
    <text evidence="3">Pyrimidine metabolism; UMP biosynthesis via de novo pathway; (S)-dihydroorotate from bicarbonate: step 2/3.</text>
</comment>
<dbReference type="Gene3D" id="3.40.50.1370">
    <property type="entry name" value="Aspartate/ornithine carbamoyltransferase"/>
    <property type="match status" value="2"/>
</dbReference>
<keyword evidence="14" id="KW-0665">Pyrimidine biosynthesis</keyword>
<evidence type="ECO:0000256" key="21">
    <source>
        <dbReference type="ARBA" id="ARBA00047359"/>
    </source>
</evidence>
<evidence type="ECO:0000256" key="3">
    <source>
        <dbReference type="ARBA" id="ARBA00004852"/>
    </source>
</evidence>
<dbReference type="SUPFAM" id="SSF52317">
    <property type="entry name" value="Class I glutamine amidotransferase-like"/>
    <property type="match status" value="1"/>
</dbReference>
<dbReference type="SUPFAM" id="SSF52440">
    <property type="entry name" value="PreATP-grasp domain"/>
    <property type="match status" value="2"/>
</dbReference>
<comment type="catalytic activity">
    <reaction evidence="21">
        <text>hydrogencarbonate + NH4(+) + 2 ATP = carbamoyl phosphate + 2 ADP + phosphate + 2 H(+)</text>
        <dbReference type="Rhea" id="RHEA:18029"/>
        <dbReference type="ChEBI" id="CHEBI:15378"/>
        <dbReference type="ChEBI" id="CHEBI:17544"/>
        <dbReference type="ChEBI" id="CHEBI:28938"/>
        <dbReference type="ChEBI" id="CHEBI:30616"/>
        <dbReference type="ChEBI" id="CHEBI:43474"/>
        <dbReference type="ChEBI" id="CHEBI:58228"/>
        <dbReference type="ChEBI" id="CHEBI:456216"/>
        <dbReference type="EC" id="6.3.4.16"/>
    </reaction>
</comment>
<dbReference type="SUPFAM" id="SSF56059">
    <property type="entry name" value="Glutathione synthetase ATP-binding domain-like"/>
    <property type="match status" value="2"/>
</dbReference>
<evidence type="ECO:0000256" key="8">
    <source>
        <dbReference type="ARBA" id="ARBA00022598"/>
    </source>
</evidence>
<dbReference type="SUPFAM" id="SSF48108">
    <property type="entry name" value="Carbamoyl phosphate synthetase, large subunit connection domain"/>
    <property type="match status" value="1"/>
</dbReference>
<dbReference type="FunFam" id="3.20.20.140:FF:000036">
    <property type="entry name" value="Carbamoyl-phosphate synthase large chain"/>
    <property type="match status" value="1"/>
</dbReference>
<dbReference type="GO" id="GO:0004359">
    <property type="term" value="F:glutaminase activity"/>
    <property type="evidence" value="ECO:0007669"/>
    <property type="project" value="UniProtKB-EC"/>
</dbReference>
<dbReference type="FunFam" id="3.40.50.20:FF:000002">
    <property type="entry name" value="Carbamoyl-phosphate synthase large chain"/>
    <property type="match status" value="1"/>
</dbReference>
<dbReference type="InterPro" id="IPR036914">
    <property type="entry name" value="MGS-like_dom_sf"/>
</dbReference>
<dbReference type="FunFam" id="1.10.1030.10:FF:000001">
    <property type="entry name" value="Carbamoyl-phosphate synthase large chain"/>
    <property type="match status" value="1"/>
</dbReference>
<dbReference type="CGD" id="CAL0000166860">
    <property type="gene designation" value="Cd36_32590"/>
</dbReference>
<dbReference type="OrthoDB" id="1924069at2759"/>
<dbReference type="InterPro" id="IPR005480">
    <property type="entry name" value="CPSase_lsu_oligo"/>
</dbReference>
<dbReference type="GO" id="GO:0006541">
    <property type="term" value="P:glutamine metabolic process"/>
    <property type="evidence" value="ECO:0007669"/>
    <property type="project" value="InterPro"/>
</dbReference>
<keyword evidence="15" id="KW-0511">Multifunctional enzyme</keyword>
<evidence type="ECO:0000256" key="18">
    <source>
        <dbReference type="ARBA" id="ARBA00043984"/>
    </source>
</evidence>
<dbReference type="FunFam" id="3.30.1490.20:FF:000001">
    <property type="entry name" value="Carbamoyl-phosphate synthase large chain"/>
    <property type="match status" value="1"/>
</dbReference>
<dbReference type="EC" id="6.3.4.16" evidence="20"/>
<evidence type="ECO:0000256" key="11">
    <source>
        <dbReference type="ARBA" id="ARBA00022741"/>
    </source>
</evidence>
<feature type="domain" description="ATP-grasp" evidence="28">
    <location>
        <begin position="1108"/>
        <end position="1299"/>
    </location>
</feature>
<comment type="similarity">
    <text evidence="18">In the N-terminal section; belongs to the CarA family.</text>
</comment>
<evidence type="ECO:0000256" key="13">
    <source>
        <dbReference type="ARBA" id="ARBA00022840"/>
    </source>
</evidence>
<dbReference type="InterPro" id="IPR005483">
    <property type="entry name" value="CPSase_dom"/>
</dbReference>
<evidence type="ECO:0000256" key="15">
    <source>
        <dbReference type="ARBA" id="ARBA00023268"/>
    </source>
</evidence>
<dbReference type="EC" id="3.5.1.2" evidence="5"/>
<dbReference type="PROSITE" id="PS00097">
    <property type="entry name" value="CARBAMOYLTRANSFERASE"/>
    <property type="match status" value="1"/>
</dbReference>
<dbReference type="InterPro" id="IPR029062">
    <property type="entry name" value="Class_I_gatase-like"/>
</dbReference>
<dbReference type="SUPFAM" id="SSF51556">
    <property type="entry name" value="Metallo-dependent hydrolases"/>
    <property type="match status" value="1"/>
</dbReference>
<dbReference type="InterPro" id="IPR035686">
    <property type="entry name" value="CPSase_GATase1"/>
</dbReference>
<organism evidence="31 32">
    <name type="scientific">Candida dubliniensis (strain CD36 / ATCC MYA-646 / CBS 7987 / NCPF 3949 / NRRL Y-17841)</name>
    <name type="common">Yeast</name>
    <dbReference type="NCBI Taxonomy" id="573826"/>
    <lineage>
        <taxon>Eukaryota</taxon>
        <taxon>Fungi</taxon>
        <taxon>Dikarya</taxon>
        <taxon>Ascomycota</taxon>
        <taxon>Saccharomycotina</taxon>
        <taxon>Pichiomycetes</taxon>
        <taxon>Debaryomycetaceae</taxon>
        <taxon>Candida/Lodderomyces clade</taxon>
        <taxon>Candida</taxon>
    </lineage>
</organism>
<dbReference type="NCBIfam" id="NF009455">
    <property type="entry name" value="PRK12815.1"/>
    <property type="match status" value="1"/>
</dbReference>
<dbReference type="SUPFAM" id="SSF53671">
    <property type="entry name" value="Aspartate/ornithine carbamoyltransferase"/>
    <property type="match status" value="1"/>
</dbReference>
<dbReference type="FunFam" id="3.40.50.1370:FF:000002">
    <property type="entry name" value="Aspartate carbamoyltransferase 2"/>
    <property type="match status" value="1"/>
</dbReference>
<evidence type="ECO:0000256" key="20">
    <source>
        <dbReference type="ARBA" id="ARBA00044063"/>
    </source>
</evidence>
<dbReference type="NCBIfam" id="TIGR01369">
    <property type="entry name" value="CPSaseII_lrg"/>
    <property type="match status" value="1"/>
</dbReference>
<evidence type="ECO:0000313" key="30">
    <source>
        <dbReference type="CGD" id="CAL0000166860"/>
    </source>
</evidence>
<evidence type="ECO:0000256" key="6">
    <source>
        <dbReference type="ARBA" id="ARBA00013008"/>
    </source>
</evidence>
<dbReference type="NCBIfam" id="TIGR01368">
    <property type="entry name" value="CPSaseIIsmall"/>
    <property type="match status" value="1"/>
</dbReference>
<dbReference type="InterPro" id="IPR006275">
    <property type="entry name" value="CPSase_lsu"/>
</dbReference>
<keyword evidence="9 31" id="KW-0808">Transferase</keyword>
<dbReference type="Gene3D" id="3.20.20.140">
    <property type="entry name" value="Metal-dependent hydrolases"/>
    <property type="match status" value="1"/>
</dbReference>
<dbReference type="NCBIfam" id="NF003671">
    <property type="entry name" value="PRK05294.1"/>
    <property type="match status" value="1"/>
</dbReference>
<comment type="function">
    <text evidence="25">Multifunctional protein that encodes the first 2 enzymatic activities of the de novo pyrimidine pathway: carbamoylphosphate synthetase (CPSase; EC 6.3.5.5) and aspartate transcarbamylase (ATCase; EC 2.1.3.2). The CPSase-function is accomplished in 2 steps, by a glutamine-dependent amidotransferase activity (GATase) that binds and cleaves glutamine to produce ammonia, followed by an ammonium-dependent carbamoyl phosphate synthetase, which reacts with the ammonia, hydrogencarbonate and ATP to form carbamoyl phosphate. The endogenously produced carbamoyl phosphate is sequestered and channeled to the ATCase active site. ATCase then catalyzes the formation of carbamoyl-L-aspartate from L-aspartate and carbamoyl phosphate.</text>
</comment>
<comment type="similarity">
    <text evidence="17">In the C-terminal section; belongs to the aspartate/ornithine carbamoyltransferase superfamily. ATCase family.</text>
</comment>
<dbReference type="GO" id="GO:0046872">
    <property type="term" value="F:metal ion binding"/>
    <property type="evidence" value="ECO:0007669"/>
    <property type="project" value="InterPro"/>
</dbReference>
<dbReference type="SMART" id="SM00851">
    <property type="entry name" value="MGS"/>
    <property type="match status" value="1"/>
</dbReference>
<keyword evidence="10" id="KW-0677">Repeat</keyword>
<evidence type="ECO:0000256" key="16">
    <source>
        <dbReference type="ARBA" id="ARBA00043968"/>
    </source>
</evidence>
<dbReference type="Pfam" id="PF02786">
    <property type="entry name" value="CPSase_L_D2"/>
    <property type="match status" value="2"/>
</dbReference>
<evidence type="ECO:0000256" key="7">
    <source>
        <dbReference type="ARBA" id="ARBA00022553"/>
    </source>
</evidence>
<evidence type="ECO:0000256" key="14">
    <source>
        <dbReference type="ARBA" id="ARBA00022975"/>
    </source>
</evidence>
<dbReference type="GeneID" id="8049364"/>
<dbReference type="PROSITE" id="PS50975">
    <property type="entry name" value="ATP_GRASP"/>
    <property type="match status" value="2"/>
</dbReference>
<dbReference type="NCBIfam" id="TIGR00670">
    <property type="entry name" value="asp_carb_tr"/>
    <property type="match status" value="1"/>
</dbReference>
<dbReference type="PANTHER" id="PTHR11405:SF5">
    <property type="entry name" value="CAD PROTEIN"/>
    <property type="match status" value="1"/>
</dbReference>
<dbReference type="PROSITE" id="PS00867">
    <property type="entry name" value="CPSASE_2"/>
    <property type="match status" value="2"/>
</dbReference>
<dbReference type="FunFam" id="3.40.50.20:FF:000011">
    <property type="entry name" value="CAD protein-like isoform X1"/>
    <property type="match status" value="1"/>
</dbReference>
<dbReference type="KEGG" id="cdu:CD36_32590"/>
<keyword evidence="32" id="KW-1185">Reference proteome</keyword>
<dbReference type="GO" id="GO:0004087">
    <property type="term" value="F:carbamoyl-phosphate synthase (ammonia) activity"/>
    <property type="evidence" value="ECO:0007669"/>
    <property type="project" value="UniProtKB-EC"/>
</dbReference>
<dbReference type="Pfam" id="PF02142">
    <property type="entry name" value="MGS"/>
    <property type="match status" value="1"/>
</dbReference>
<dbReference type="FunFam" id="3.40.50.880:FF:000025">
    <property type="entry name" value="Bifunctional pyrimidine biosynthesis protein"/>
    <property type="match status" value="1"/>
</dbReference>
<dbReference type="UniPathway" id="UPA00070">
    <property type="reaction ID" value="UER00115"/>
</dbReference>
<dbReference type="InterPro" id="IPR011607">
    <property type="entry name" value="MGS-like_dom"/>
</dbReference>
<comment type="similarity">
    <text evidence="16">In the 3rd section; belongs to the metallo-dependent hydrolases superfamily. DHOase family. CAD subfamily.</text>
</comment>
<dbReference type="InterPro" id="IPR011761">
    <property type="entry name" value="ATP-grasp"/>
</dbReference>
<feature type="domain" description="ATP-grasp" evidence="28">
    <location>
        <begin position="570"/>
        <end position="762"/>
    </location>
</feature>
<dbReference type="Pfam" id="PF00988">
    <property type="entry name" value="CPSase_sm_chain"/>
    <property type="match status" value="1"/>
</dbReference>
<dbReference type="PRINTS" id="PR00101">
    <property type="entry name" value="ATCASE"/>
</dbReference>
<evidence type="ECO:0000256" key="25">
    <source>
        <dbReference type="ARBA" id="ARBA00058513"/>
    </source>
</evidence>
<dbReference type="NCBIfam" id="NF002032">
    <property type="entry name" value="PRK00856.1"/>
    <property type="match status" value="1"/>
</dbReference>
<evidence type="ECO:0000256" key="5">
    <source>
        <dbReference type="ARBA" id="ARBA00012918"/>
    </source>
</evidence>
<protein>
    <recommendedName>
        <fullName evidence="26">Pyrimidine-specific carbamoyl phosphate synthase-aspartate carbamoyl transferase</fullName>
        <ecNumber evidence="6">2.1.3.2</ecNumber>
        <ecNumber evidence="5">3.5.1.2</ecNumber>
        <ecNumber evidence="20">6.3.4.16</ecNumber>
        <ecNumber evidence="4">6.3.5.5</ecNumber>
    </recommendedName>
</protein>
<dbReference type="FunFam" id="3.40.50.1380:FF:000009">
    <property type="entry name" value="Carbamoyl-phosphate synthase, large subunit"/>
    <property type="match status" value="1"/>
</dbReference>
<dbReference type="GO" id="GO:0006526">
    <property type="term" value="P:L-arginine biosynthetic process"/>
    <property type="evidence" value="ECO:0007669"/>
    <property type="project" value="TreeGrafter"/>
</dbReference>
<dbReference type="GO" id="GO:0004088">
    <property type="term" value="F:carbamoyl-phosphate synthase (glutamine-hydrolyzing) activity"/>
    <property type="evidence" value="ECO:0007669"/>
    <property type="project" value="UniProtKB-EC"/>
</dbReference>
<dbReference type="Gene3D" id="3.30.470.20">
    <property type="entry name" value="ATP-grasp fold, B domain"/>
    <property type="match status" value="2"/>
</dbReference>
<dbReference type="EC" id="2.1.3.2" evidence="6"/>
<keyword evidence="13 27" id="KW-0067">ATP-binding</keyword>
<dbReference type="SMART" id="SM01096">
    <property type="entry name" value="CPSase_L_D3"/>
    <property type="match status" value="1"/>
</dbReference>
<comment type="cofactor">
    <cofactor evidence="1">
        <name>Zn(2+)</name>
        <dbReference type="ChEBI" id="CHEBI:29105"/>
    </cofactor>
</comment>
<dbReference type="PRINTS" id="PR00100">
    <property type="entry name" value="AOTCASE"/>
</dbReference>
<dbReference type="HAMAP" id="MF_00001">
    <property type="entry name" value="Asp_carb_tr"/>
    <property type="match status" value="1"/>
</dbReference>
<dbReference type="EMBL" id="FM992695">
    <property type="protein sequence ID" value="CAX40219.1"/>
    <property type="molecule type" value="Genomic_DNA"/>
</dbReference>
<dbReference type="InterPro" id="IPR006131">
    <property type="entry name" value="Asp_carbamoyltransf_Asp/Orn-bd"/>
</dbReference>
<dbReference type="InterPro" id="IPR002474">
    <property type="entry name" value="CarbamoylP_synth_ssu_N"/>
</dbReference>
<dbReference type="GO" id="GO:0004070">
    <property type="term" value="F:aspartate carbamoyltransferase activity"/>
    <property type="evidence" value="ECO:0007669"/>
    <property type="project" value="UniProtKB-EC"/>
</dbReference>
<dbReference type="SUPFAM" id="SSF52335">
    <property type="entry name" value="Methylglyoxal synthase-like"/>
    <property type="match status" value="1"/>
</dbReference>
<dbReference type="Pfam" id="PF02729">
    <property type="entry name" value="OTCace_N"/>
    <property type="match status" value="1"/>
</dbReference>
<accession>B9WMA6</accession>
<dbReference type="Gene3D" id="3.30.1490.20">
    <property type="entry name" value="ATP-grasp fold, A domain"/>
    <property type="match status" value="1"/>
</dbReference>
<dbReference type="InterPro" id="IPR002082">
    <property type="entry name" value="Asp_carbamoyltransf"/>
</dbReference>
<comment type="catalytic activity">
    <reaction evidence="23">
        <text>carbamoyl phosphate + L-aspartate = N-carbamoyl-L-aspartate + phosphate + H(+)</text>
        <dbReference type="Rhea" id="RHEA:20013"/>
        <dbReference type="ChEBI" id="CHEBI:15378"/>
        <dbReference type="ChEBI" id="CHEBI:29991"/>
        <dbReference type="ChEBI" id="CHEBI:32814"/>
        <dbReference type="ChEBI" id="CHEBI:43474"/>
        <dbReference type="ChEBI" id="CHEBI:58228"/>
        <dbReference type="EC" id="2.1.3.2"/>
    </reaction>
</comment>
<comment type="catalytic activity">
    <reaction evidence="22">
        <text>hydrogencarbonate + L-glutamine + 2 ATP + H2O = carbamoyl phosphate + L-glutamate + 2 ADP + phosphate + 2 H(+)</text>
        <dbReference type="Rhea" id="RHEA:18633"/>
        <dbReference type="ChEBI" id="CHEBI:15377"/>
        <dbReference type="ChEBI" id="CHEBI:15378"/>
        <dbReference type="ChEBI" id="CHEBI:17544"/>
        <dbReference type="ChEBI" id="CHEBI:29985"/>
        <dbReference type="ChEBI" id="CHEBI:30616"/>
        <dbReference type="ChEBI" id="CHEBI:43474"/>
        <dbReference type="ChEBI" id="CHEBI:58228"/>
        <dbReference type="ChEBI" id="CHEBI:58359"/>
        <dbReference type="ChEBI" id="CHEBI:456216"/>
        <dbReference type="EC" id="6.3.5.5"/>
    </reaction>
</comment>
<dbReference type="VEuPathDB" id="FungiDB:CD36_32590"/>
<dbReference type="PROSITE" id="PS00866">
    <property type="entry name" value="CPSASE_1"/>
    <property type="match status" value="2"/>
</dbReference>
<dbReference type="MEROPS" id="C26.956"/>
<evidence type="ECO:0000256" key="1">
    <source>
        <dbReference type="ARBA" id="ARBA00001947"/>
    </source>
</evidence>
<dbReference type="InterPro" id="IPR005479">
    <property type="entry name" value="CPAse_ATP-bd"/>
</dbReference>
<keyword evidence="8 31" id="KW-0436">Ligase</keyword>
<reference evidence="31 32" key="1">
    <citation type="journal article" date="2009" name="Genome Res.">
        <title>Comparative genomics of the fungal pathogens Candida dubliniensis and Candida albicans.</title>
        <authorList>
            <person name="Jackson A.P."/>
            <person name="Gamble J.A."/>
            <person name="Yeomans T."/>
            <person name="Moran G.P."/>
            <person name="Saunders D."/>
            <person name="Harris D."/>
            <person name="Aslett M."/>
            <person name="Barrell J.F."/>
            <person name="Butler G."/>
            <person name="Citiulo F."/>
            <person name="Coleman D.C."/>
            <person name="de Groot P.W.J."/>
            <person name="Goodwin T.J."/>
            <person name="Quail M.A."/>
            <person name="McQuillan J."/>
            <person name="Munro C.A."/>
            <person name="Pain A."/>
            <person name="Poulter R.T."/>
            <person name="Rajandream M.A."/>
            <person name="Renauld H."/>
            <person name="Spiering M.J."/>
            <person name="Tivey A."/>
            <person name="Gow N.A.R."/>
            <person name="Barrell B."/>
            <person name="Sullivan D.J."/>
            <person name="Berriman M."/>
        </authorList>
    </citation>
    <scope>NUCLEOTIDE SEQUENCE [LARGE SCALE GENOMIC DNA]</scope>
    <source>
        <strain evidence="32">CD36 / ATCC MYA-646 / CBS 7987 / NCPF 3949 / NRRL Y-17841</strain>
    </source>
</reference>
<evidence type="ECO:0000256" key="26">
    <source>
        <dbReference type="ARBA" id="ARBA00081752"/>
    </source>
</evidence>
<sequence>MAQLSVPITPPMESTGDVLMTLETQDGIALQGYSFGAAKPAAGEVVFQTGMVGYPESITDPSYEGQILVITYPLVGNYGVPDRDLLDDDYQPALPKYFESNKIHIAGLVVAHYTEEYSHWLAKSSLGKWLQEQGIPAIYGVDTRSLTKRLREKGSTLGRLAIQKSDYKSEEIISQSNLNPQNWEKFFNVPEFDDPNVKNLVAKVSTDKPILYTPEKTGNNTNNNIKLGKNGKPIRILAIDVGMKYNQIRCFVRRGVELLVVPWDYDFINEQYDGLFISNGPGDPAVMDKTVEKLQKILKDGKTPIFGICLGHQLLARATGASTLKLKFGNRGHNIPCTSTISGRCYITSQNHGYAVDTTTLSNGWKELFVNANDGSNEGIYHESKPFFSVQFHPESTPGPRDTEFLFDVFIKSVVDFNQSGGIYKQVEFPGGKLIDNRIAHPKVDVKKVLVLGSGGLSIGQAGEFDYSGSQAIKALKEEGIYTVLINPNIATIQTSKGLADKVYFLPVTPEFVRKVIKHERPDGIYCTFGGQTALSVGIALKDEFESLGVKVLGTQIDTVITTEDRELFASAMAEINEKCARSEACNTVSEAIDAANAIGYPLIVRAAYALGGLGSGFADNEEELVSLCNKAFATSPQVLVERSMKGWKEVEYEVVRDAFDNCITVCNMENFDPLGIHTGDSIVVAPSQTLSDEDYNMLRTTAVNVIRHLGVVGECNIQYALNPFSKEYCIIEVNARLSRSSALASKATGYPLAYTAAKLGLNIPLNEIKNSVTKSTCACFEPSLDYCVVKIPRWDLKKFTRVSALLSSSMKSVGEVMAIGRTFEEAIQKAIRSTDYHNLGFNKTAALMSIDIDQELQTPSDQRLFAIANALSDGYSVDKVWKLTNIDKWFLNKLDGLIKFGNKIASYGAKEDVPMSILRQAKQLGFEDRQIAKFLGSNEVAIRRLRKDAGIIPFVKQIDTVAAEFPAFTNYLYVTYNADSSDVKFDDNGVIVLGSGVYRIGSSVEFDWCAVRAIRTLRENNVKTVMINYNPETVSTDYDEADRLYFEPINLERVLDIYDLEQSSGVIISMGGQTSNNIALPLYRQNVKILGTSPEMIDSAENRYKFSRMLDRIGVDQPAWKELTSIDEAEDFAEKVGYPVLVRPSYVLSGAAMNTVYSKDDLASYLGQAVDVSPDYPVVITKYIENAKEIEMDAVAKDGKMVMHVVSEHVENAGVHSGDATLIVPPQDLDPETVRRIVEATAKIGKALDITGPYNIQFIAKDNDIKVIECNVRASRSFPFVSKVVGVDLIEMATKAMMDLPIVPYPGERLPEDYCAVKVPQFSFSRLAGADPVLGVEMASTGEVATFGKNKYEAYLKSLISTGFKLPKKNILFSIGSFKEKQELLPSIAKLHELGYKIFATAGTADFIKEHGIPVHYLEVLSKDEDQKSEYNLSQHLANNLIDLYVNLPSANRFRRPASYMSKGYESRRMAVDYAVPLVTNVKNAKLLVEAIARNISLEVSNRDAQTSHGTAILPGLINITSFATSFDDFEQTTKESLAAGFTFNAFLPHTQAGASVTDYRSLIDAIDAVGASAYTDYSVSIAASETNSQSVSDAADNAGSLFLPFNDFANSKVSALTAQFSSWPNNKPIITDAKTTDLASVLLLASLYNRSIHITGVSSKEDLDLIKMAKEKTLQVTCDVAVHSLFLSKDELDYPFLPNKQDQEYLWENLKDVDCFSIGVLPYLIAKASGTEIVAGMGIKEAVPLLLTAVKTGKLTIGDIVTKFHDNPARIFNLPKQDAQVVFDLDRFADVEPVYPEFSKLRLRGAVERVSFHNETVVLDGSVLSQIALGKNEVVPRSRFGSTAGIPESPRLNNKRVSFSSDMRRPSLAPTTPEPQPAIFEKLGSELVSQPIAGSLGEIAALSDYIRHNNTFLRNNIISVKDITRSDLHSLFTVAQEMRLAVERQGVLDILQGRVLATMFYEPSTRTSTSFDAAMQRLGGRVVAVDHGSSSVKKGETLQDTIRTLSCYADAIVLRHPSEESADIAAKYSPVPIINAGNGTKEHPTQALLDLFTIREELGTVNGITVTFMGDLKYGRPVHSLCHLLRHYQVRVQLVAPKELQIPADIRQQLIDNNMLIAESQELTKEILSRSDVLYCTRVQEERFADKEQYQRLKDTYIVDNKILSNAKQHMCVMHPLPRTNEIREEVDFDQRAAYFRQMRHGLFIRMALLAMVIGVDF</sequence>
<dbReference type="InterPro" id="IPR006130">
    <property type="entry name" value="Asp/Orn_carbamoylTrfase"/>
</dbReference>
<evidence type="ECO:0000256" key="9">
    <source>
        <dbReference type="ARBA" id="ARBA00022679"/>
    </source>
</evidence>
<dbReference type="Gene3D" id="3.40.50.1380">
    <property type="entry name" value="Methylglyoxal synthase-like domain"/>
    <property type="match status" value="1"/>
</dbReference>
<dbReference type="Proteomes" id="UP000002605">
    <property type="component" value="Chromosome R"/>
</dbReference>
<dbReference type="FunFam" id="3.50.30.20:FF:000002">
    <property type="entry name" value="Carbamoyl-phosphate synthase 1, mitochondrial"/>
    <property type="match status" value="1"/>
</dbReference>
<dbReference type="FunFam" id="3.30.470.20:FF:000004">
    <property type="entry name" value="Carbamoyl-phosphate synthase (glutamine-hydrolyzing)"/>
    <property type="match status" value="1"/>
</dbReference>
<comment type="pathway">
    <text evidence="2">Pyrimidine metabolism; UMP biosynthesis via de novo pathway; (S)-dihydroorotate from bicarbonate: step 1/3.</text>
</comment>
<gene>
    <name evidence="30" type="ordered locus">Cd36_32590</name>
    <name evidence="31" type="ORF">CD36_32590</name>
</gene>
<keyword evidence="12" id="KW-0378">Hydrolase</keyword>
<evidence type="ECO:0000256" key="4">
    <source>
        <dbReference type="ARBA" id="ARBA00012738"/>
    </source>
</evidence>
<evidence type="ECO:0000256" key="19">
    <source>
        <dbReference type="ARBA" id="ARBA00043998"/>
    </source>
</evidence>
<evidence type="ECO:0000259" key="29">
    <source>
        <dbReference type="PROSITE" id="PS51855"/>
    </source>
</evidence>
<dbReference type="InterPro" id="IPR017926">
    <property type="entry name" value="GATASE"/>
</dbReference>
<dbReference type="Gene3D" id="1.10.1030.10">
    <property type="entry name" value="Carbamoyl-phosphate synthetase, large subunit oligomerisation domain"/>
    <property type="match status" value="1"/>
</dbReference>
<evidence type="ECO:0000313" key="32">
    <source>
        <dbReference type="Proteomes" id="UP000002605"/>
    </source>
</evidence>
<dbReference type="InterPro" id="IPR006274">
    <property type="entry name" value="CarbamoylP_synth_ssu"/>
</dbReference>
<dbReference type="CDD" id="cd01744">
    <property type="entry name" value="GATase1_CPSase"/>
    <property type="match status" value="1"/>
</dbReference>
<dbReference type="InterPro" id="IPR013815">
    <property type="entry name" value="ATP_grasp_subdomain_1"/>
</dbReference>
<comment type="similarity">
    <text evidence="19">In the 2nd section; belongs to the CarB family.</text>
</comment>
<dbReference type="Gene3D" id="3.40.50.880">
    <property type="match status" value="1"/>
</dbReference>
<dbReference type="InterPro" id="IPR032466">
    <property type="entry name" value="Metal_Hydrolase"/>
</dbReference>
<dbReference type="Pfam" id="PF00185">
    <property type="entry name" value="OTCace"/>
    <property type="match status" value="1"/>
</dbReference>
<dbReference type="SMART" id="SM01097">
    <property type="entry name" value="CPSase_sm_chain"/>
    <property type="match status" value="1"/>
</dbReference>
<evidence type="ECO:0000256" key="23">
    <source>
        <dbReference type="ARBA" id="ARBA00048859"/>
    </source>
</evidence>
<dbReference type="FunFam" id="3.40.50.1370:FF:000005">
    <property type="entry name" value="CAD protein-like isoform X1"/>
    <property type="match status" value="1"/>
</dbReference>
<dbReference type="InterPro" id="IPR036897">
    <property type="entry name" value="CarbamoylP_synth_lsu_oligo_sf"/>
</dbReference>
<proteinExistence type="inferred from homology"/>
<name>B9WMA6_CANDC</name>